<organism evidence="2 3">
    <name type="scientific">Skermanella cutis</name>
    <dbReference type="NCBI Taxonomy" id="2775420"/>
    <lineage>
        <taxon>Bacteria</taxon>
        <taxon>Pseudomonadati</taxon>
        <taxon>Pseudomonadota</taxon>
        <taxon>Alphaproteobacteria</taxon>
        <taxon>Rhodospirillales</taxon>
        <taxon>Azospirillaceae</taxon>
        <taxon>Skermanella</taxon>
    </lineage>
</organism>
<feature type="signal peptide" evidence="1">
    <location>
        <begin position="1"/>
        <end position="20"/>
    </location>
</feature>
<evidence type="ECO:0000313" key="3">
    <source>
        <dbReference type="Proteomes" id="UP000595197"/>
    </source>
</evidence>
<sequence length="261" mass="28307">MIRWFPSLLAAALLIASAPAAGQPADAGAGLGGVPEIRAQISPRRSTMLSSELAAKIDDLGLREGERFKEGQKLVGFDCAVHRARLNKAIAQQQAARKLYEVNSRLDKLGSVSTLELEAAAAQLSAAEAETAMMRTMVERCAVLAPFPGRIAELKVRRYEFVTEGKELMEILDDRELEVEMIVPSRWLSWLVPGTGFKVLIEETGHAYAAEVTRLSARIDPVSQSIKVFGKVFGRVAEKGGGRQEELLAGMSGRAVFAMPN</sequence>
<dbReference type="Gene3D" id="1.10.287.470">
    <property type="entry name" value="Helix hairpin bin"/>
    <property type="match status" value="1"/>
</dbReference>
<evidence type="ECO:0000256" key="1">
    <source>
        <dbReference type="SAM" id="SignalP"/>
    </source>
</evidence>
<reference evidence="2" key="1">
    <citation type="submission" date="2021-02" db="EMBL/GenBank/DDBJ databases">
        <title>Skermanella TT6 skin isolate.</title>
        <authorList>
            <person name="Lee K."/>
            <person name="Ganzorig M."/>
        </authorList>
    </citation>
    <scope>NUCLEOTIDE SEQUENCE</scope>
    <source>
        <strain evidence="2">TT6</strain>
    </source>
</reference>
<protein>
    <submittedName>
        <fullName evidence="2">HlyD family efflux transporter periplasmic adaptor subunit</fullName>
    </submittedName>
</protein>
<dbReference type="EMBL" id="CP067420">
    <property type="protein sequence ID" value="QQP88759.1"/>
    <property type="molecule type" value="Genomic_DNA"/>
</dbReference>
<gene>
    <name evidence="2" type="ORF">IGS68_22520</name>
</gene>
<keyword evidence="1" id="KW-0732">Signal</keyword>
<dbReference type="SUPFAM" id="SSF111369">
    <property type="entry name" value="HlyD-like secretion proteins"/>
    <property type="match status" value="1"/>
</dbReference>
<evidence type="ECO:0000313" key="2">
    <source>
        <dbReference type="EMBL" id="QQP88759.1"/>
    </source>
</evidence>
<accession>A0ABX7B3P9</accession>
<name>A0ABX7B3P9_9PROT</name>
<dbReference type="Gene3D" id="2.40.30.170">
    <property type="match status" value="1"/>
</dbReference>
<keyword evidence="3" id="KW-1185">Reference proteome</keyword>
<dbReference type="PANTHER" id="PTHR30469">
    <property type="entry name" value="MULTIDRUG RESISTANCE PROTEIN MDTA"/>
    <property type="match status" value="1"/>
</dbReference>
<dbReference type="RefSeq" id="WP_201074100.1">
    <property type="nucleotide sequence ID" value="NZ_CP067420.1"/>
</dbReference>
<feature type="chain" id="PRO_5046955885" evidence="1">
    <location>
        <begin position="21"/>
        <end position="261"/>
    </location>
</feature>
<dbReference type="Proteomes" id="UP000595197">
    <property type="component" value="Chromosome"/>
</dbReference>
<proteinExistence type="predicted"/>
<dbReference type="PANTHER" id="PTHR30469:SF15">
    <property type="entry name" value="HLYD FAMILY OF SECRETION PROTEINS"/>
    <property type="match status" value="1"/>
</dbReference>
<dbReference type="Gene3D" id="2.40.50.100">
    <property type="match status" value="1"/>
</dbReference>